<dbReference type="InterPro" id="IPR051918">
    <property type="entry name" value="STPP_CPPED1"/>
</dbReference>
<dbReference type="InterPro" id="IPR004843">
    <property type="entry name" value="Calcineurin-like_PHP"/>
</dbReference>
<dbReference type="PROSITE" id="PS51318">
    <property type="entry name" value="TAT"/>
    <property type="match status" value="1"/>
</dbReference>
<dbReference type="Proteomes" id="UP001168363">
    <property type="component" value="Unassembled WGS sequence"/>
</dbReference>
<feature type="domain" description="Calcineurin-like phosphoesterase" evidence="2">
    <location>
        <begin position="289"/>
        <end position="497"/>
    </location>
</feature>
<sequence length="602" mass="64986">MSPEPREPAAPRTEHHPPLRSVGRRRLLGAGSALAVAGALSGLAGPARGAAGALAGQAVAGVARARVRGRTTLDIVLRRGEPGPTGWRGIVAGPGERHRLRLDLAARPRRGRRRRRRPLLGFVQISDVHVVDAQSPLRVEWTDRYDDPDSPLAPGLFGSAYRPQEMLTAQVAEAMVRQVNAIRRGPATGRRLDLVVQTGDNSDNSQLNEIRWNIDLLDGGRVTPDSGDRTRYEGVADDDPSSYDRSYWHPEGTPAGARDDLPRSRYGFPVVPGLLDAARAPFRAQGLRLPWYTCFGNHESLVQGNFPHAELFDGVARGGLKVITPPPGLSSDDVLESLSTGRVEELLATLAAGPGTKQVTPDDARRLLSRADLVEEHFRTRGLPVGHGFTARNRADGTAYYSFVQGRFRFVVLDTVNPNGESGGSIDATQFAWLEALLARSGDRYVVVASHHSSTSMDNALVGTGGDVEPRVLGPEVVAALLAAPTVVAWVNGHSHRNRITPHAREGGGGFWEVNTASHIDWPQQSRILEVADNRDGTLSIFTTVLDHAAPLGGPGTDSPLALAALSRELAANDWQEATAERSGTPRDRNCELVLPRPRLRR</sequence>
<dbReference type="InterPro" id="IPR006311">
    <property type="entry name" value="TAT_signal"/>
</dbReference>
<dbReference type="Pfam" id="PF00149">
    <property type="entry name" value="Metallophos"/>
    <property type="match status" value="1"/>
</dbReference>
<dbReference type="PANTHER" id="PTHR43143">
    <property type="entry name" value="METALLOPHOSPHOESTERASE, CALCINEURIN SUPERFAMILY"/>
    <property type="match status" value="1"/>
</dbReference>
<organism evidence="3 4">
    <name type="scientific">Nocardioides cremeus</name>
    <dbReference type="NCBI Taxonomy" id="3058044"/>
    <lineage>
        <taxon>Bacteria</taxon>
        <taxon>Bacillati</taxon>
        <taxon>Actinomycetota</taxon>
        <taxon>Actinomycetes</taxon>
        <taxon>Propionibacteriales</taxon>
        <taxon>Nocardioidaceae</taxon>
        <taxon>Nocardioides</taxon>
    </lineage>
</organism>
<accession>A0ABT8TQ28</accession>
<gene>
    <name evidence="3" type="ORF">QWJ41_10030</name>
</gene>
<name>A0ABT8TQ28_9ACTN</name>
<evidence type="ECO:0000259" key="2">
    <source>
        <dbReference type="Pfam" id="PF00149"/>
    </source>
</evidence>
<dbReference type="EMBL" id="JAULSC010000008">
    <property type="protein sequence ID" value="MDO3396057.1"/>
    <property type="molecule type" value="Genomic_DNA"/>
</dbReference>
<dbReference type="NCBIfam" id="TIGR03767">
    <property type="entry name" value="P_acnes_RR"/>
    <property type="match status" value="1"/>
</dbReference>
<dbReference type="PANTHER" id="PTHR43143:SF1">
    <property type="entry name" value="SERINE_THREONINE-PROTEIN PHOSPHATASE CPPED1"/>
    <property type="match status" value="1"/>
</dbReference>
<evidence type="ECO:0000313" key="4">
    <source>
        <dbReference type="Proteomes" id="UP001168363"/>
    </source>
</evidence>
<feature type="compositionally biased region" description="Basic and acidic residues" evidence="1">
    <location>
        <begin position="1"/>
        <end position="17"/>
    </location>
</feature>
<dbReference type="Gene3D" id="3.60.21.10">
    <property type="match status" value="1"/>
</dbReference>
<feature type="region of interest" description="Disordered" evidence="1">
    <location>
        <begin position="225"/>
        <end position="261"/>
    </location>
</feature>
<evidence type="ECO:0000313" key="3">
    <source>
        <dbReference type="EMBL" id="MDO3396057.1"/>
    </source>
</evidence>
<dbReference type="RefSeq" id="WP_302707840.1">
    <property type="nucleotide sequence ID" value="NZ_JAULSC010000008.1"/>
</dbReference>
<evidence type="ECO:0000256" key="1">
    <source>
        <dbReference type="SAM" id="MobiDB-lite"/>
    </source>
</evidence>
<protein>
    <submittedName>
        <fullName evidence="3">TIGR03767 family metallophosphoesterase</fullName>
    </submittedName>
</protein>
<comment type="caution">
    <text evidence="3">The sequence shown here is derived from an EMBL/GenBank/DDBJ whole genome shotgun (WGS) entry which is preliminary data.</text>
</comment>
<feature type="region of interest" description="Disordered" evidence="1">
    <location>
        <begin position="1"/>
        <end position="20"/>
    </location>
</feature>
<reference evidence="3" key="1">
    <citation type="submission" date="2023-06" db="EMBL/GenBank/DDBJ databases">
        <title>Genome sequence of Nocardioides sp. SOB44.</title>
        <authorList>
            <person name="Zhang G."/>
        </authorList>
    </citation>
    <scope>NUCLEOTIDE SEQUENCE</scope>
    <source>
        <strain evidence="3">SOB44</strain>
    </source>
</reference>
<dbReference type="InterPro" id="IPR029052">
    <property type="entry name" value="Metallo-depent_PP-like"/>
</dbReference>
<dbReference type="SUPFAM" id="SSF56300">
    <property type="entry name" value="Metallo-dependent phosphatases"/>
    <property type="match status" value="1"/>
</dbReference>
<proteinExistence type="predicted"/>
<keyword evidence="4" id="KW-1185">Reference proteome</keyword>
<dbReference type="InterPro" id="IPR022506">
    <property type="entry name" value="Metallophosphoesterase_PPA1498"/>
</dbReference>